<dbReference type="KEGG" id="blag:BLTE_17270"/>
<dbReference type="EMBL" id="AP018907">
    <property type="protein sequence ID" value="BBF93042.1"/>
    <property type="molecule type" value="Genomic_DNA"/>
</dbReference>
<feature type="compositionally biased region" description="Low complexity" evidence="1">
    <location>
        <begin position="57"/>
        <end position="70"/>
    </location>
</feature>
<accession>A0A348G0F9</accession>
<protein>
    <submittedName>
        <fullName evidence="2">Uncharacterized protein</fullName>
    </submittedName>
</protein>
<organism evidence="2 3">
    <name type="scientific">Blastochloris tepida</name>
    <dbReference type="NCBI Taxonomy" id="2233851"/>
    <lineage>
        <taxon>Bacteria</taxon>
        <taxon>Pseudomonadati</taxon>
        <taxon>Pseudomonadota</taxon>
        <taxon>Alphaproteobacteria</taxon>
        <taxon>Hyphomicrobiales</taxon>
        <taxon>Blastochloridaceae</taxon>
        <taxon>Blastochloris</taxon>
    </lineage>
</organism>
<sequence length="77" mass="8257">MPCGLVIGNLIVLLRTVACEEKRGGAIVQMRKHGCERPRANPQMRRPGTVPRRALTAKTNDPAAATPAAARIQRGDA</sequence>
<reference evidence="2 3" key="1">
    <citation type="submission" date="2018-08" db="EMBL/GenBank/DDBJ databases">
        <title>Complete genome sequencing of Blastochloris tepida GI.</title>
        <authorList>
            <person name="Tsukatani Y."/>
            <person name="Mori H."/>
        </authorList>
    </citation>
    <scope>NUCLEOTIDE SEQUENCE [LARGE SCALE GENOMIC DNA]</scope>
    <source>
        <strain evidence="2 3">GI</strain>
    </source>
</reference>
<feature type="region of interest" description="Disordered" evidence="1">
    <location>
        <begin position="57"/>
        <end position="77"/>
    </location>
</feature>
<keyword evidence="3" id="KW-1185">Reference proteome</keyword>
<dbReference type="AlphaFoldDB" id="A0A348G0F9"/>
<gene>
    <name evidence="2" type="ORF">BLTE_17270</name>
</gene>
<evidence type="ECO:0000256" key="1">
    <source>
        <dbReference type="SAM" id="MobiDB-lite"/>
    </source>
</evidence>
<name>A0A348G0F9_9HYPH</name>
<evidence type="ECO:0000313" key="3">
    <source>
        <dbReference type="Proteomes" id="UP000266934"/>
    </source>
</evidence>
<dbReference type="Proteomes" id="UP000266934">
    <property type="component" value="Chromosome"/>
</dbReference>
<proteinExistence type="predicted"/>
<evidence type="ECO:0000313" key="2">
    <source>
        <dbReference type="EMBL" id="BBF93042.1"/>
    </source>
</evidence>